<dbReference type="KEGG" id="ache:ACHE_80277S"/>
<dbReference type="GeneID" id="66986726"/>
<evidence type="ECO:0000313" key="2">
    <source>
        <dbReference type="Proteomes" id="UP000637239"/>
    </source>
</evidence>
<dbReference type="AlphaFoldDB" id="A0A7R7VX32"/>
<evidence type="ECO:0000313" key="1">
    <source>
        <dbReference type="EMBL" id="BCR92377.1"/>
    </source>
</evidence>
<sequence>MAPGPSGRPSRSNQAEHHGLVEPQVLVLVQWYAAASAMTLKPPHPYQGWRRGKHLSSILVQPEPHPSRE</sequence>
<organism evidence="1 2">
    <name type="scientific">Aspergillus chevalieri</name>
    <name type="common">Eurotium chevalieri</name>
    <dbReference type="NCBI Taxonomy" id="182096"/>
    <lineage>
        <taxon>Eukaryota</taxon>
        <taxon>Fungi</taxon>
        <taxon>Dikarya</taxon>
        <taxon>Ascomycota</taxon>
        <taxon>Pezizomycotina</taxon>
        <taxon>Eurotiomycetes</taxon>
        <taxon>Eurotiomycetidae</taxon>
        <taxon>Eurotiales</taxon>
        <taxon>Aspergillaceae</taxon>
        <taxon>Aspergillus</taxon>
        <taxon>Aspergillus subgen. Aspergillus</taxon>
    </lineage>
</organism>
<proteinExistence type="predicted"/>
<reference evidence="1" key="2">
    <citation type="submission" date="2021-02" db="EMBL/GenBank/DDBJ databases">
        <title>Aspergillus chevalieri M1 genome sequence.</title>
        <authorList>
            <person name="Kadooka C."/>
            <person name="Mori K."/>
            <person name="Futagami T."/>
        </authorList>
    </citation>
    <scope>NUCLEOTIDE SEQUENCE</scope>
    <source>
        <strain evidence="1">M1</strain>
    </source>
</reference>
<dbReference type="EMBL" id="AP024423">
    <property type="protein sequence ID" value="BCR92377.1"/>
    <property type="molecule type" value="Genomic_DNA"/>
</dbReference>
<protein>
    <submittedName>
        <fullName evidence="1">Uncharacterized protein</fullName>
    </submittedName>
</protein>
<name>A0A7R7VX32_ASPCH</name>
<keyword evidence="2" id="KW-1185">Reference proteome</keyword>
<gene>
    <name evidence="1" type="ORF">ACHE_80277S</name>
</gene>
<reference evidence="1" key="1">
    <citation type="submission" date="2021-01" db="EMBL/GenBank/DDBJ databases">
        <authorList>
            <consortium name="Aspergillus chevalieri M1 genome sequencing consortium"/>
            <person name="Kazuki M."/>
            <person name="Futagami T."/>
        </authorList>
    </citation>
    <scope>NUCLEOTIDE SEQUENCE</scope>
    <source>
        <strain evidence="1">M1</strain>
    </source>
</reference>
<dbReference type="Proteomes" id="UP000637239">
    <property type="component" value="Chromosome 8"/>
</dbReference>
<accession>A0A7R7VX32</accession>
<dbReference type="RefSeq" id="XP_043140890.1">
    <property type="nucleotide sequence ID" value="XM_043283629.1"/>
</dbReference>